<evidence type="ECO:0000313" key="1">
    <source>
        <dbReference type="EMBL" id="CAF1453499.1"/>
    </source>
</evidence>
<dbReference type="Proteomes" id="UP000663860">
    <property type="component" value="Unassembled WGS sequence"/>
</dbReference>
<dbReference type="InterPro" id="IPR016181">
    <property type="entry name" value="Acyl_CoA_acyltransferase"/>
</dbReference>
<dbReference type="EMBL" id="CAJOBB010005738">
    <property type="protein sequence ID" value="CAF4138732.1"/>
    <property type="molecule type" value="Genomic_DNA"/>
</dbReference>
<sequence>MDTTSLKITHTIPSEEANQTMIDIESLAKKVYQSSIVLSSDLLYRWYQLNPSMWWVARDNHHLTGYISVIPLKHEAFLKSLQPGFNEYTDITDDDIRIWNDGFDKNYSLYICSMVVDPEYQKRTDLPIYRLLVKSFFESILFYGKNGSIVTEWSGVAVSQAGCHILQNYFDLTCLNSDNYYHKIFYGKTNIDHQQQQLQRLLTKLQLLHCEKQCDSYIRKSVN</sequence>
<name>A0A815PUH9_9BILA</name>
<dbReference type="AlphaFoldDB" id="A0A815PUH9"/>
<dbReference type="EMBL" id="CAJNOE010002494">
    <property type="protein sequence ID" value="CAF1484386.1"/>
    <property type="molecule type" value="Genomic_DNA"/>
</dbReference>
<evidence type="ECO:0000313" key="4">
    <source>
        <dbReference type="EMBL" id="CAF4138732.1"/>
    </source>
</evidence>
<organism evidence="1 5">
    <name type="scientific">Adineta steineri</name>
    <dbReference type="NCBI Taxonomy" id="433720"/>
    <lineage>
        <taxon>Eukaryota</taxon>
        <taxon>Metazoa</taxon>
        <taxon>Spiralia</taxon>
        <taxon>Gnathifera</taxon>
        <taxon>Rotifera</taxon>
        <taxon>Eurotatoria</taxon>
        <taxon>Bdelloidea</taxon>
        <taxon>Adinetida</taxon>
        <taxon>Adinetidae</taxon>
        <taxon>Adineta</taxon>
    </lineage>
</organism>
<dbReference type="Proteomes" id="UP000663868">
    <property type="component" value="Unassembled WGS sequence"/>
</dbReference>
<dbReference type="EMBL" id="CAJNON010001337">
    <property type="protein sequence ID" value="CAF1453499.1"/>
    <property type="molecule type" value="Genomic_DNA"/>
</dbReference>
<evidence type="ECO:0000313" key="3">
    <source>
        <dbReference type="EMBL" id="CAF3976787.1"/>
    </source>
</evidence>
<dbReference type="Proteomes" id="UP000663881">
    <property type="component" value="Unassembled WGS sequence"/>
</dbReference>
<comment type="caution">
    <text evidence="1">The sequence shown here is derived from an EMBL/GenBank/DDBJ whole genome shotgun (WGS) entry which is preliminary data.</text>
</comment>
<evidence type="ECO:0000313" key="2">
    <source>
        <dbReference type="EMBL" id="CAF1484386.1"/>
    </source>
</evidence>
<protein>
    <submittedName>
        <fullName evidence="1">Uncharacterized protein</fullName>
    </submittedName>
</protein>
<dbReference type="EMBL" id="CAJOAY010002749">
    <property type="protein sequence ID" value="CAF3976787.1"/>
    <property type="molecule type" value="Genomic_DNA"/>
</dbReference>
<dbReference type="SUPFAM" id="SSF55729">
    <property type="entry name" value="Acyl-CoA N-acyltransferases (Nat)"/>
    <property type="match status" value="1"/>
</dbReference>
<accession>A0A815PUH9</accession>
<dbReference type="Gene3D" id="3.40.630.30">
    <property type="match status" value="1"/>
</dbReference>
<reference evidence="1" key="1">
    <citation type="submission" date="2021-02" db="EMBL/GenBank/DDBJ databases">
        <authorList>
            <person name="Nowell W R."/>
        </authorList>
    </citation>
    <scope>NUCLEOTIDE SEQUENCE</scope>
</reference>
<proteinExistence type="predicted"/>
<dbReference type="Proteomes" id="UP000663891">
    <property type="component" value="Unassembled WGS sequence"/>
</dbReference>
<gene>
    <name evidence="2" type="ORF">IZO911_LOCUS44155</name>
    <name evidence="4" type="ORF">KXQ929_LOCUS36582</name>
    <name evidence="3" type="ORF">OKA104_LOCUS28425</name>
    <name evidence="1" type="ORF">VCS650_LOCUS39618</name>
</gene>
<dbReference type="OrthoDB" id="10033774at2759"/>
<evidence type="ECO:0000313" key="5">
    <source>
        <dbReference type="Proteomes" id="UP000663891"/>
    </source>
</evidence>